<dbReference type="PRINTS" id="PR00786">
    <property type="entry name" value="NEPRILYSIN"/>
</dbReference>
<evidence type="ECO:0000256" key="2">
    <source>
        <dbReference type="ARBA" id="ARBA00007357"/>
    </source>
</evidence>
<evidence type="ECO:0000256" key="5">
    <source>
        <dbReference type="ARBA" id="ARBA00022801"/>
    </source>
</evidence>
<comment type="cofactor">
    <cofactor evidence="1">
        <name>Zn(2+)</name>
        <dbReference type="ChEBI" id="CHEBI:29105"/>
    </cofactor>
</comment>
<feature type="domain" description="Peptidase M13 N-terminal" evidence="10">
    <location>
        <begin position="43"/>
        <end position="422"/>
    </location>
</feature>
<dbReference type="InterPro" id="IPR000718">
    <property type="entry name" value="Peptidase_M13"/>
</dbReference>
<evidence type="ECO:0000256" key="7">
    <source>
        <dbReference type="ARBA" id="ARBA00023049"/>
    </source>
</evidence>
<dbReference type="SUPFAM" id="SSF55486">
    <property type="entry name" value="Metalloproteases ('zincins'), catalytic domain"/>
    <property type="match status" value="1"/>
</dbReference>
<dbReference type="CDD" id="cd08662">
    <property type="entry name" value="M13"/>
    <property type="match status" value="1"/>
</dbReference>
<protein>
    <submittedName>
        <fullName evidence="11">Putative endopeptidase</fullName>
    </submittedName>
</protein>
<accession>A0A1G6NEP3</accession>
<evidence type="ECO:0000256" key="3">
    <source>
        <dbReference type="ARBA" id="ARBA00022670"/>
    </source>
</evidence>
<comment type="similarity">
    <text evidence="2">Belongs to the peptidase M13 family.</text>
</comment>
<feature type="domain" description="Peptidase M13 C-terminal" evidence="9">
    <location>
        <begin position="474"/>
        <end position="674"/>
    </location>
</feature>
<dbReference type="GO" id="GO:0004222">
    <property type="term" value="F:metalloendopeptidase activity"/>
    <property type="evidence" value="ECO:0007669"/>
    <property type="project" value="InterPro"/>
</dbReference>
<evidence type="ECO:0000259" key="9">
    <source>
        <dbReference type="Pfam" id="PF01431"/>
    </source>
</evidence>
<dbReference type="OrthoDB" id="9775677at2"/>
<dbReference type="PROSITE" id="PS51885">
    <property type="entry name" value="NEPRILYSIN"/>
    <property type="match status" value="1"/>
</dbReference>
<evidence type="ECO:0000256" key="6">
    <source>
        <dbReference type="ARBA" id="ARBA00022833"/>
    </source>
</evidence>
<keyword evidence="4" id="KW-0479">Metal-binding</keyword>
<dbReference type="Proteomes" id="UP000199452">
    <property type="component" value="Unassembled WGS sequence"/>
</dbReference>
<feature type="chain" id="PRO_5011740980" evidence="8">
    <location>
        <begin position="20"/>
        <end position="678"/>
    </location>
</feature>
<keyword evidence="7" id="KW-0482">Metalloprotease</keyword>
<dbReference type="GO" id="GO:0005886">
    <property type="term" value="C:plasma membrane"/>
    <property type="evidence" value="ECO:0007669"/>
    <property type="project" value="TreeGrafter"/>
</dbReference>
<keyword evidence="5" id="KW-0378">Hydrolase</keyword>
<reference evidence="11 12" key="1">
    <citation type="submission" date="2016-09" db="EMBL/GenBank/DDBJ databases">
        <authorList>
            <person name="Capua I."/>
            <person name="De Benedictis P."/>
            <person name="Joannis T."/>
            <person name="Lombin L.H."/>
            <person name="Cattoli G."/>
        </authorList>
    </citation>
    <scope>NUCLEOTIDE SEQUENCE [LARGE SCALE GENOMIC DNA]</scope>
    <source>
        <strain evidence="11 12">A7P-90m</strain>
    </source>
</reference>
<keyword evidence="12" id="KW-1185">Reference proteome</keyword>
<organism evidence="11 12">
    <name type="scientific">Williamwhitmania taraxaci</name>
    <dbReference type="NCBI Taxonomy" id="1640674"/>
    <lineage>
        <taxon>Bacteria</taxon>
        <taxon>Pseudomonadati</taxon>
        <taxon>Bacteroidota</taxon>
        <taxon>Bacteroidia</taxon>
        <taxon>Bacteroidales</taxon>
        <taxon>Williamwhitmaniaceae</taxon>
        <taxon>Williamwhitmania</taxon>
    </lineage>
</organism>
<dbReference type="RefSeq" id="WP_092439068.1">
    <property type="nucleotide sequence ID" value="NZ_FMYP01000042.1"/>
</dbReference>
<dbReference type="GO" id="GO:0016485">
    <property type="term" value="P:protein processing"/>
    <property type="evidence" value="ECO:0007669"/>
    <property type="project" value="TreeGrafter"/>
</dbReference>
<dbReference type="PANTHER" id="PTHR11733:SF167">
    <property type="entry name" value="FI17812P1-RELATED"/>
    <property type="match status" value="1"/>
</dbReference>
<dbReference type="Pfam" id="PF05649">
    <property type="entry name" value="Peptidase_M13_N"/>
    <property type="match status" value="1"/>
</dbReference>
<dbReference type="InterPro" id="IPR024079">
    <property type="entry name" value="MetalloPept_cat_dom_sf"/>
</dbReference>
<evidence type="ECO:0000259" key="10">
    <source>
        <dbReference type="Pfam" id="PF05649"/>
    </source>
</evidence>
<dbReference type="EMBL" id="FMYP01000042">
    <property type="protein sequence ID" value="SDC65776.1"/>
    <property type="molecule type" value="Genomic_DNA"/>
</dbReference>
<dbReference type="Gene3D" id="3.40.390.10">
    <property type="entry name" value="Collagenase (Catalytic Domain)"/>
    <property type="match status" value="1"/>
</dbReference>
<keyword evidence="6" id="KW-0862">Zinc</keyword>
<dbReference type="PROSITE" id="PS51257">
    <property type="entry name" value="PROKAR_LIPOPROTEIN"/>
    <property type="match status" value="1"/>
</dbReference>
<proteinExistence type="inferred from homology"/>
<dbReference type="InterPro" id="IPR018497">
    <property type="entry name" value="Peptidase_M13_C"/>
</dbReference>
<feature type="signal peptide" evidence="8">
    <location>
        <begin position="1"/>
        <end position="19"/>
    </location>
</feature>
<sequence>MKKHQIINILSLSTLIALAGCGTGEKKPSLAFSPANMDTKVQPGVDFYDYANGTWIKNTPIPGDRARWGAFDMLQQENNVLIKAILEEAATSTSVKGSNLQKVGDFFASGMDTLAIEKAGMSPLKADFDKIDELSTKDQIQKYIAEYHRQGVGSGFNFYVAQDQKNSALMVANMNQGGLGLPDRDYYFGTDSRSQEIRNSYLKYVAKSFELAGRSIADADKIATEIMNFESRLATVSLTRNEQRDPIRTYNKFKAKELEKSAPGLIWSGYFTNLGIQQLDYVIIDNPKFFIELGKMVKEIPVETWKTYFKWNVINAYAPYLSSNFESNHFDFYGKQLTGSDKPRPRWQRIANATNESLGEAVGELYVTKNFPAVAKTKMLDLVANLKTSYKERIQNLPWMSEATKIKAIEKLEKINVKIGYPDKWQDYSSLEIDKSNFLNNVRSGNEFRFNNNLAELGKPVDKLKWEMTPQTVNAYYSSNMNEIVFPAAILRPPFFDVNADDALNYGGIGCVIGHEMTHGFDDQGCLYDKDGNLSEWWTPEDSKKFKALTQMLVVEYGNFVAIDSLHLDGNLTLGENIADYGGLTISYNAYKKIVAKGDQESIDEFTPQQRFFLSYANVWRQGIRDKELMRRVKEDVHSPGKFRVNGALFNIPEFYDAFAIATTDPLYRAPENRPMIW</sequence>
<gene>
    <name evidence="11" type="ORF">SAMN05216323_104219</name>
</gene>
<dbReference type="Pfam" id="PF01431">
    <property type="entry name" value="Peptidase_M13"/>
    <property type="match status" value="1"/>
</dbReference>
<evidence type="ECO:0000256" key="1">
    <source>
        <dbReference type="ARBA" id="ARBA00001947"/>
    </source>
</evidence>
<dbReference type="GO" id="GO:0046872">
    <property type="term" value="F:metal ion binding"/>
    <property type="evidence" value="ECO:0007669"/>
    <property type="project" value="UniProtKB-KW"/>
</dbReference>
<evidence type="ECO:0000256" key="8">
    <source>
        <dbReference type="SAM" id="SignalP"/>
    </source>
</evidence>
<dbReference type="PANTHER" id="PTHR11733">
    <property type="entry name" value="ZINC METALLOPROTEASE FAMILY M13 NEPRILYSIN-RELATED"/>
    <property type="match status" value="1"/>
</dbReference>
<dbReference type="InterPro" id="IPR008753">
    <property type="entry name" value="Peptidase_M13_N"/>
</dbReference>
<evidence type="ECO:0000256" key="4">
    <source>
        <dbReference type="ARBA" id="ARBA00022723"/>
    </source>
</evidence>
<evidence type="ECO:0000313" key="12">
    <source>
        <dbReference type="Proteomes" id="UP000199452"/>
    </source>
</evidence>
<dbReference type="STRING" id="1640674.SAMN05216323_104219"/>
<dbReference type="InterPro" id="IPR042089">
    <property type="entry name" value="Peptidase_M13_dom_2"/>
</dbReference>
<name>A0A1G6NEP3_9BACT</name>
<dbReference type="Gene3D" id="1.10.1380.10">
    <property type="entry name" value="Neutral endopeptidase , domain2"/>
    <property type="match status" value="1"/>
</dbReference>
<keyword evidence="3" id="KW-0645">Protease</keyword>
<evidence type="ECO:0000313" key="11">
    <source>
        <dbReference type="EMBL" id="SDC65776.1"/>
    </source>
</evidence>
<keyword evidence="8" id="KW-0732">Signal</keyword>
<dbReference type="AlphaFoldDB" id="A0A1G6NEP3"/>